<keyword evidence="7" id="KW-1133">Transmembrane helix</keyword>
<evidence type="ECO:0000256" key="2">
    <source>
        <dbReference type="ARBA" id="ARBA00022801"/>
    </source>
</evidence>
<evidence type="ECO:0000256" key="4">
    <source>
        <dbReference type="ARBA" id="ARBA00023157"/>
    </source>
</evidence>
<dbReference type="InterPro" id="IPR001190">
    <property type="entry name" value="SRCR"/>
</dbReference>
<evidence type="ECO:0000256" key="6">
    <source>
        <dbReference type="RuleBase" id="RU363034"/>
    </source>
</evidence>
<evidence type="ECO:0000256" key="7">
    <source>
        <dbReference type="SAM" id="Phobius"/>
    </source>
</evidence>
<feature type="domain" description="Peptidase S1" evidence="8">
    <location>
        <begin position="260"/>
        <end position="496"/>
    </location>
</feature>
<keyword evidence="2 6" id="KW-0378">Hydrolase</keyword>
<dbReference type="EMBL" id="JAGEUA010000006">
    <property type="protein sequence ID" value="KAL0972886.1"/>
    <property type="molecule type" value="Genomic_DNA"/>
</dbReference>
<dbReference type="PANTHER" id="PTHR24252:SF27">
    <property type="entry name" value="TRANSMEMBRANE PROTEASE SERINE 3-LIKE"/>
    <property type="match status" value="1"/>
</dbReference>
<organism evidence="9 10">
    <name type="scientific">Umbra pygmaea</name>
    <name type="common">Eastern mudminnow</name>
    <dbReference type="NCBI Taxonomy" id="75934"/>
    <lineage>
        <taxon>Eukaryota</taxon>
        <taxon>Metazoa</taxon>
        <taxon>Chordata</taxon>
        <taxon>Craniata</taxon>
        <taxon>Vertebrata</taxon>
        <taxon>Euteleostomi</taxon>
        <taxon>Actinopterygii</taxon>
        <taxon>Neopterygii</taxon>
        <taxon>Teleostei</taxon>
        <taxon>Protacanthopterygii</taxon>
        <taxon>Esociformes</taxon>
        <taxon>Umbridae</taxon>
        <taxon>Umbra</taxon>
    </lineage>
</organism>
<evidence type="ECO:0000256" key="3">
    <source>
        <dbReference type="ARBA" id="ARBA00022825"/>
    </source>
</evidence>
<reference evidence="9 10" key="1">
    <citation type="submission" date="2024-06" db="EMBL/GenBank/DDBJ databases">
        <authorList>
            <person name="Pan Q."/>
            <person name="Wen M."/>
            <person name="Jouanno E."/>
            <person name="Zahm M."/>
            <person name="Klopp C."/>
            <person name="Cabau C."/>
            <person name="Louis A."/>
            <person name="Berthelot C."/>
            <person name="Parey E."/>
            <person name="Roest Crollius H."/>
            <person name="Montfort J."/>
            <person name="Robinson-Rechavi M."/>
            <person name="Bouchez O."/>
            <person name="Lampietro C."/>
            <person name="Lopez Roques C."/>
            <person name="Donnadieu C."/>
            <person name="Postlethwait J."/>
            <person name="Bobe J."/>
            <person name="Verreycken H."/>
            <person name="Guiguen Y."/>
        </authorList>
    </citation>
    <scope>NUCLEOTIDE SEQUENCE [LARGE SCALE GENOMIC DNA]</scope>
    <source>
        <strain evidence="9">Up_M1</strain>
        <tissue evidence="9">Testis</tissue>
    </source>
</reference>
<dbReference type="Proteomes" id="UP001557470">
    <property type="component" value="Unassembled WGS sequence"/>
</dbReference>
<name>A0ABD0X1D4_UMBPY</name>
<evidence type="ECO:0000256" key="5">
    <source>
        <dbReference type="ARBA" id="ARBA00023180"/>
    </source>
</evidence>
<dbReference type="FunFam" id="2.40.10.10:FF:000003">
    <property type="entry name" value="Transmembrane serine protease 3"/>
    <property type="match status" value="1"/>
</dbReference>
<dbReference type="SUPFAM" id="SSF56487">
    <property type="entry name" value="SRCR-like"/>
    <property type="match status" value="1"/>
</dbReference>
<dbReference type="InterPro" id="IPR018114">
    <property type="entry name" value="TRYPSIN_HIS"/>
</dbReference>
<dbReference type="InterPro" id="IPR001314">
    <property type="entry name" value="Peptidase_S1A"/>
</dbReference>
<dbReference type="Gene3D" id="2.40.10.10">
    <property type="entry name" value="Trypsin-like serine proteases"/>
    <property type="match status" value="2"/>
</dbReference>
<keyword evidence="7" id="KW-0472">Membrane</keyword>
<dbReference type="InterPro" id="IPR033116">
    <property type="entry name" value="TRYPSIN_SER"/>
</dbReference>
<keyword evidence="10" id="KW-1185">Reference proteome</keyword>
<keyword evidence="3 6" id="KW-0720">Serine protease</keyword>
<keyword evidence="7" id="KW-0812">Transmembrane</keyword>
<feature type="transmembrane region" description="Helical" evidence="7">
    <location>
        <begin position="82"/>
        <end position="102"/>
    </location>
</feature>
<dbReference type="InterPro" id="IPR043504">
    <property type="entry name" value="Peptidase_S1_PA_chymotrypsin"/>
</dbReference>
<evidence type="ECO:0000313" key="9">
    <source>
        <dbReference type="EMBL" id="KAL0972886.1"/>
    </source>
</evidence>
<accession>A0ABD0X1D4</accession>
<dbReference type="SUPFAM" id="SSF50494">
    <property type="entry name" value="Trypsin-like serine proteases"/>
    <property type="match status" value="1"/>
</dbReference>
<evidence type="ECO:0000256" key="1">
    <source>
        <dbReference type="ARBA" id="ARBA00022670"/>
    </source>
</evidence>
<dbReference type="PROSITE" id="PS00135">
    <property type="entry name" value="TRYPSIN_SER"/>
    <property type="match status" value="1"/>
</dbReference>
<dbReference type="InterPro" id="IPR009003">
    <property type="entry name" value="Peptidase_S1_PA"/>
</dbReference>
<protein>
    <recommendedName>
        <fullName evidence="8">Peptidase S1 domain-containing protein</fullName>
    </recommendedName>
</protein>
<dbReference type="Pfam" id="PF00089">
    <property type="entry name" value="Trypsin"/>
    <property type="match status" value="1"/>
</dbReference>
<dbReference type="SMART" id="SM00020">
    <property type="entry name" value="Tryp_SPc"/>
    <property type="match status" value="1"/>
</dbReference>
<keyword evidence="1 6" id="KW-0645">Protease</keyword>
<dbReference type="PROSITE" id="PS50240">
    <property type="entry name" value="TRYPSIN_DOM"/>
    <property type="match status" value="1"/>
</dbReference>
<dbReference type="PANTHER" id="PTHR24252">
    <property type="entry name" value="ACROSIN-RELATED"/>
    <property type="match status" value="1"/>
</dbReference>
<dbReference type="GO" id="GO:0006508">
    <property type="term" value="P:proteolysis"/>
    <property type="evidence" value="ECO:0007669"/>
    <property type="project" value="UniProtKB-KW"/>
</dbReference>
<dbReference type="PRINTS" id="PR00722">
    <property type="entry name" value="CHYMOTRYPSIN"/>
</dbReference>
<dbReference type="AlphaFoldDB" id="A0ABD0X1D4"/>
<dbReference type="InterPro" id="IPR036772">
    <property type="entry name" value="SRCR-like_dom_sf"/>
</dbReference>
<comment type="caution">
    <text evidence="9">The sequence shown here is derived from an EMBL/GenBank/DDBJ whole genome shotgun (WGS) entry which is preliminary data.</text>
</comment>
<dbReference type="InterPro" id="IPR001254">
    <property type="entry name" value="Trypsin_dom"/>
</dbReference>
<keyword evidence="5" id="KW-0325">Glycoprotein</keyword>
<proteinExistence type="predicted"/>
<keyword evidence="4" id="KW-1015">Disulfide bond</keyword>
<sequence length="500" mass="54371">MEKRDLNELPPPYYSVAVHTLPPLHSYEELIYGADPGIVPPNQLYYIPQNPPAVAVQHICQPSIPPCNKKKCKCCHHSAKCLGAYVGFVLLLVISVAIWLGVHYGARLSTNAGFHNHHEDTGNMGNDDKQSSVTSRDVCSKSTVQCDARRDCQPGTDEANCVRFGVKGALQIRTSQTGFLPVCYQGWKQIHADQTCSQMGFRKSFGTKALKSQNTPGLTINDRLSLHIQGKVNISSSCPDQNTVSLQCIDCGRQQLTSRIIGGTVAKLGHWPWQLSLHFLGSHTCGGVLISPDFVVTAAHCFPSSIALIRDASKWRVYGGVVSQDKLPTPFLVEKIIVNENYDNFTNDQDLAILKLTSPVIFNYSVQPACLPAFDQTIAQGTKCWTSGFGTTNEGAAKPSKVLMAVTVEMIDMRVCNSPSVYIGSVSTNMLCAGDLNGGRDSCQGDSGGPLVCQDSDKHWQLVGVTSWGSGCGQRNKPGVYTKVSSLLPWIYSTMQLESP</sequence>
<dbReference type="CDD" id="cd00190">
    <property type="entry name" value="Tryp_SPc"/>
    <property type="match status" value="1"/>
</dbReference>
<dbReference type="Pfam" id="PF15494">
    <property type="entry name" value="SRCR_2"/>
    <property type="match status" value="1"/>
</dbReference>
<evidence type="ECO:0000259" key="8">
    <source>
        <dbReference type="PROSITE" id="PS50240"/>
    </source>
</evidence>
<gene>
    <name evidence="9" type="ORF">UPYG_G00196060</name>
</gene>
<dbReference type="GO" id="GO:0008236">
    <property type="term" value="F:serine-type peptidase activity"/>
    <property type="evidence" value="ECO:0007669"/>
    <property type="project" value="UniProtKB-KW"/>
</dbReference>
<dbReference type="PROSITE" id="PS00134">
    <property type="entry name" value="TRYPSIN_HIS"/>
    <property type="match status" value="1"/>
</dbReference>
<evidence type="ECO:0000313" key="10">
    <source>
        <dbReference type="Proteomes" id="UP001557470"/>
    </source>
</evidence>